<dbReference type="Gene3D" id="3.90.79.10">
    <property type="entry name" value="Nucleoside Triphosphate Pyrophosphohydrolase"/>
    <property type="match status" value="1"/>
</dbReference>
<dbReference type="AlphaFoldDB" id="A0A2M6XCA1"/>
<organism evidence="4 5">
    <name type="scientific">Candidatus Shapirobacteria bacterium CG08_land_8_20_14_0_20_39_18</name>
    <dbReference type="NCBI Taxonomy" id="1974883"/>
    <lineage>
        <taxon>Bacteria</taxon>
        <taxon>Candidatus Shapironibacteriota</taxon>
    </lineage>
</organism>
<evidence type="ECO:0000313" key="5">
    <source>
        <dbReference type="Proteomes" id="UP000228996"/>
    </source>
</evidence>
<dbReference type="InterPro" id="IPR015797">
    <property type="entry name" value="NUDIX_hydrolase-like_dom_sf"/>
</dbReference>
<proteinExistence type="predicted"/>
<dbReference type="PANTHER" id="PTHR43046:SF14">
    <property type="entry name" value="MUTT_NUDIX FAMILY PROTEIN"/>
    <property type="match status" value="1"/>
</dbReference>
<evidence type="ECO:0000313" key="4">
    <source>
        <dbReference type="EMBL" id="PIU03305.1"/>
    </source>
</evidence>
<dbReference type="Proteomes" id="UP000228996">
    <property type="component" value="Unassembled WGS sequence"/>
</dbReference>
<keyword evidence="2" id="KW-0378">Hydrolase</keyword>
<protein>
    <recommendedName>
        <fullName evidence="3">Nudix hydrolase domain-containing protein</fullName>
    </recommendedName>
</protein>
<reference evidence="5" key="1">
    <citation type="submission" date="2017-09" db="EMBL/GenBank/DDBJ databases">
        <title>Depth-based differentiation of microbial function through sediment-hosted aquifers and enrichment of novel symbionts in the deep terrestrial subsurface.</title>
        <authorList>
            <person name="Probst A.J."/>
            <person name="Ladd B."/>
            <person name="Jarett J.K."/>
            <person name="Geller-Mcgrath D.E."/>
            <person name="Sieber C.M.K."/>
            <person name="Emerson J.B."/>
            <person name="Anantharaman K."/>
            <person name="Thomas B.C."/>
            <person name="Malmstrom R."/>
            <person name="Stieglmeier M."/>
            <person name="Klingl A."/>
            <person name="Woyke T."/>
            <person name="Ryan C.M."/>
            <person name="Banfield J.F."/>
        </authorList>
    </citation>
    <scope>NUCLEOTIDE SEQUENCE [LARGE SCALE GENOMIC DNA]</scope>
</reference>
<comment type="caution">
    <text evidence="4">The sequence shown here is derived from an EMBL/GenBank/DDBJ whole genome shotgun (WGS) entry which is preliminary data.</text>
</comment>
<dbReference type="EMBL" id="PEYO01000018">
    <property type="protein sequence ID" value="PIU03305.1"/>
    <property type="molecule type" value="Genomic_DNA"/>
</dbReference>
<dbReference type="PANTHER" id="PTHR43046">
    <property type="entry name" value="GDP-MANNOSE MANNOSYL HYDROLASE"/>
    <property type="match status" value="1"/>
</dbReference>
<dbReference type="CDD" id="cd02883">
    <property type="entry name" value="NUDIX_Hydrolase"/>
    <property type="match status" value="1"/>
</dbReference>
<evidence type="ECO:0000256" key="1">
    <source>
        <dbReference type="ARBA" id="ARBA00001946"/>
    </source>
</evidence>
<dbReference type="PROSITE" id="PS51462">
    <property type="entry name" value="NUDIX"/>
    <property type="match status" value="1"/>
</dbReference>
<evidence type="ECO:0000256" key="2">
    <source>
        <dbReference type="ARBA" id="ARBA00022801"/>
    </source>
</evidence>
<comment type="cofactor">
    <cofactor evidence="1">
        <name>Mg(2+)</name>
        <dbReference type="ChEBI" id="CHEBI:18420"/>
    </cofactor>
</comment>
<dbReference type="InterPro" id="IPR000086">
    <property type="entry name" value="NUDIX_hydrolase_dom"/>
</dbReference>
<gene>
    <name evidence="4" type="ORF">COT44_03720</name>
</gene>
<dbReference type="SUPFAM" id="SSF55811">
    <property type="entry name" value="Nudix"/>
    <property type="match status" value="1"/>
</dbReference>
<feature type="domain" description="Nudix hydrolase" evidence="3">
    <location>
        <begin position="25"/>
        <end position="161"/>
    </location>
</feature>
<accession>A0A2M6XCA1</accession>
<dbReference type="Pfam" id="PF00293">
    <property type="entry name" value="NUDIX"/>
    <property type="match status" value="1"/>
</dbReference>
<dbReference type="GO" id="GO:0016787">
    <property type="term" value="F:hydrolase activity"/>
    <property type="evidence" value="ECO:0007669"/>
    <property type="project" value="UniProtKB-KW"/>
</dbReference>
<evidence type="ECO:0000259" key="3">
    <source>
        <dbReference type="PROSITE" id="PS51462"/>
    </source>
</evidence>
<sequence>MPEQPQESASFISKACKADFKAPAIQESPSFINLAVTLNSEGEVLVIKRVKKEIGANGKLLEWAFPGGKQHTNESRKECVEKEVLDETGYKVVSDREISMRVPQEFHIILVYHLCHLAEEKPVTNPAEQWEVEEVKWVAPTELKTLFTTQLNPAVAKELGI</sequence>
<name>A0A2M6XCA1_9BACT</name>